<reference evidence="12" key="1">
    <citation type="submission" date="2022-07" db="EMBL/GenBank/DDBJ databases">
        <title>Genome Sequence of Leucocoprinus birnbaumii.</title>
        <authorList>
            <person name="Buettner E."/>
        </authorList>
    </citation>
    <scope>NUCLEOTIDE SEQUENCE</scope>
    <source>
        <strain evidence="12">VT141</strain>
    </source>
</reference>
<dbReference type="GO" id="GO:0046872">
    <property type="term" value="F:metal ion binding"/>
    <property type="evidence" value="ECO:0007669"/>
    <property type="project" value="UniProtKB-KW"/>
</dbReference>
<evidence type="ECO:0000256" key="1">
    <source>
        <dbReference type="ARBA" id="ARBA00001947"/>
    </source>
</evidence>
<dbReference type="Gene3D" id="1.10.1380.10">
    <property type="entry name" value="Neutral endopeptidase , domain2"/>
    <property type="match status" value="2"/>
</dbReference>
<evidence type="ECO:0000259" key="10">
    <source>
        <dbReference type="Pfam" id="PF01431"/>
    </source>
</evidence>
<keyword evidence="13" id="KW-1185">Reference proteome</keyword>
<keyword evidence="6" id="KW-0862">Zinc</keyword>
<dbReference type="AlphaFoldDB" id="A0AAD5YRJ6"/>
<evidence type="ECO:0000256" key="2">
    <source>
        <dbReference type="ARBA" id="ARBA00007357"/>
    </source>
</evidence>
<dbReference type="InterPro" id="IPR042089">
    <property type="entry name" value="Peptidase_M13_dom_2"/>
</dbReference>
<evidence type="ECO:0000256" key="5">
    <source>
        <dbReference type="ARBA" id="ARBA00022801"/>
    </source>
</evidence>
<sequence length="920" mass="102219">MSDRDPGPSSSHETAHLLASPEEQERALPTFSDRINTVVQEPLTPLTKILLVLSLTLLLVSSVFIGLFAGAQHKLTLIGDKPPGETITRIFTTTDYRTRPYTETEISTRTKTATATTTAITTTTQVGSTTQVGTVTTTKTRTLTTTDTVTTTVKPVPVPPPGPTGGPGKDVCMEPQCVVLAGTILSSLDTSQDPCENFYEYVNNGWLKANPLPADKSSYGNFEALGQQNKQVIQRILEASDQSTSLIEDPHDQEILQKLRNMYSSCLNESLLDGIGDAPLKRFVETLRKLFKERSTDTGLRQGRGTSRGLTAALAYLHSQGIGSLFSFEIEGDVGVDPNHMILWFSQPDFGLPSKEYYEEESIMTLYQSVVERLLTVLDSASDKGDEPEKSQDDKQASFSIKEKTQRVWPPWPWPPWDGDDGGDHGGGGHRPPKDRDIRALAKKVVQFESRMAQASLDLDLLQDPIATYNPFHPKILFEEIPQVDFPTYFSTFTPRRFPTRVIMTYPNYAKNLSQILHETPNDIIESYLVTRAALALSPYLGTTTEAWQAQRKLQEMLTGIKKGAIGDRGEYCVGKVEETLGFAAGRYFVNETFGGESKTKGTRIITDIVQAFKASLKNIDWMDEKSANAAAEKADAIRVKVGYPLSPNTEDAASIARYYSSVKIDKEDFFNNMLNAQKSEIFKKWLRLELTRDPESWEMWPSMVNAYFNPPANEIVFPAGILQPPFFSQAWPGYLSYGAFGQVASHELTHAFDSSGRLYNQNGKLEEWWTNSTSEGFKIKQDCIVKQYSAYTIDDGKGGKVHVNGNLTSGENIGDSGLIQSFRAWKAQYDTSAEAGGEYLLPGLNYTREQLFFIAFGRIWAGAIKPAAAVQRIRTDPHSPNQYRVDGTLSNIPEFAKAFNCPKGAKLNPPREKQCIFWG</sequence>
<dbReference type="Pfam" id="PF01431">
    <property type="entry name" value="Peptidase_M13"/>
    <property type="match status" value="1"/>
</dbReference>
<accession>A0AAD5YRJ6</accession>
<feature type="domain" description="Peptidase M13 N-terminal" evidence="11">
    <location>
        <begin position="194"/>
        <end position="645"/>
    </location>
</feature>
<evidence type="ECO:0000256" key="9">
    <source>
        <dbReference type="SAM" id="Phobius"/>
    </source>
</evidence>
<name>A0AAD5YRJ6_9AGAR</name>
<organism evidence="12 13">
    <name type="scientific">Leucocoprinus birnbaumii</name>
    <dbReference type="NCBI Taxonomy" id="56174"/>
    <lineage>
        <taxon>Eukaryota</taxon>
        <taxon>Fungi</taxon>
        <taxon>Dikarya</taxon>
        <taxon>Basidiomycota</taxon>
        <taxon>Agaricomycotina</taxon>
        <taxon>Agaricomycetes</taxon>
        <taxon>Agaricomycetidae</taxon>
        <taxon>Agaricales</taxon>
        <taxon>Agaricineae</taxon>
        <taxon>Agaricaceae</taxon>
        <taxon>Leucocoprinus</taxon>
    </lineage>
</organism>
<comment type="similarity">
    <text evidence="2">Belongs to the peptidase M13 family.</text>
</comment>
<keyword evidence="7" id="KW-0482">Metalloprotease</keyword>
<dbReference type="InterPro" id="IPR008753">
    <property type="entry name" value="Peptidase_M13_N"/>
</dbReference>
<feature type="region of interest" description="Disordered" evidence="8">
    <location>
        <begin position="381"/>
        <end position="436"/>
    </location>
</feature>
<dbReference type="CDD" id="cd08662">
    <property type="entry name" value="M13"/>
    <property type="match status" value="1"/>
</dbReference>
<comment type="cofactor">
    <cofactor evidence="1">
        <name>Zn(2+)</name>
        <dbReference type="ChEBI" id="CHEBI:29105"/>
    </cofactor>
</comment>
<evidence type="ECO:0008006" key="14">
    <source>
        <dbReference type="Google" id="ProtNLM"/>
    </source>
</evidence>
<evidence type="ECO:0000313" key="13">
    <source>
        <dbReference type="Proteomes" id="UP001213000"/>
    </source>
</evidence>
<dbReference type="SUPFAM" id="SSF55486">
    <property type="entry name" value="Metalloproteases ('zincins'), catalytic domain"/>
    <property type="match status" value="2"/>
</dbReference>
<evidence type="ECO:0000256" key="7">
    <source>
        <dbReference type="ARBA" id="ARBA00023049"/>
    </source>
</evidence>
<proteinExistence type="inferred from homology"/>
<feature type="domain" description="Peptidase M13 C-terminal" evidence="10">
    <location>
        <begin position="706"/>
        <end position="916"/>
    </location>
</feature>
<keyword evidence="4" id="KW-0479">Metal-binding</keyword>
<dbReference type="GO" id="GO:0016485">
    <property type="term" value="P:protein processing"/>
    <property type="evidence" value="ECO:0007669"/>
    <property type="project" value="TreeGrafter"/>
</dbReference>
<dbReference type="EMBL" id="JANIEX010001156">
    <property type="protein sequence ID" value="KAJ3560525.1"/>
    <property type="molecule type" value="Genomic_DNA"/>
</dbReference>
<dbReference type="InterPro" id="IPR024079">
    <property type="entry name" value="MetalloPept_cat_dom_sf"/>
</dbReference>
<keyword evidence="3" id="KW-0645">Protease</keyword>
<dbReference type="PROSITE" id="PS51885">
    <property type="entry name" value="NEPRILYSIN"/>
    <property type="match status" value="1"/>
</dbReference>
<feature type="transmembrane region" description="Helical" evidence="9">
    <location>
        <begin position="49"/>
        <end position="71"/>
    </location>
</feature>
<dbReference type="Proteomes" id="UP001213000">
    <property type="component" value="Unassembled WGS sequence"/>
</dbReference>
<evidence type="ECO:0000313" key="12">
    <source>
        <dbReference type="EMBL" id="KAJ3560525.1"/>
    </source>
</evidence>
<dbReference type="PANTHER" id="PTHR11733">
    <property type="entry name" value="ZINC METALLOPROTEASE FAMILY M13 NEPRILYSIN-RELATED"/>
    <property type="match status" value="1"/>
</dbReference>
<keyword evidence="9" id="KW-0812">Transmembrane</keyword>
<protein>
    <recommendedName>
        <fullName evidence="14">Endothelin-converting enzyme 1</fullName>
    </recommendedName>
</protein>
<evidence type="ECO:0000256" key="4">
    <source>
        <dbReference type="ARBA" id="ARBA00022723"/>
    </source>
</evidence>
<dbReference type="Pfam" id="PF05649">
    <property type="entry name" value="Peptidase_M13_N"/>
    <property type="match status" value="1"/>
</dbReference>
<comment type="caution">
    <text evidence="12">The sequence shown here is derived from an EMBL/GenBank/DDBJ whole genome shotgun (WGS) entry which is preliminary data.</text>
</comment>
<dbReference type="InterPro" id="IPR000718">
    <property type="entry name" value="Peptidase_M13"/>
</dbReference>
<keyword evidence="9" id="KW-1133">Transmembrane helix</keyword>
<feature type="region of interest" description="Disordered" evidence="8">
    <location>
        <begin position="1"/>
        <end position="25"/>
    </location>
</feature>
<dbReference type="PANTHER" id="PTHR11733:SF167">
    <property type="entry name" value="FI17812P1-RELATED"/>
    <property type="match status" value="1"/>
</dbReference>
<evidence type="ECO:0000256" key="8">
    <source>
        <dbReference type="SAM" id="MobiDB-lite"/>
    </source>
</evidence>
<gene>
    <name evidence="12" type="ORF">NP233_g10783</name>
</gene>
<keyword evidence="9" id="KW-0472">Membrane</keyword>
<dbReference type="Gene3D" id="3.40.390.10">
    <property type="entry name" value="Collagenase (Catalytic Domain)"/>
    <property type="match status" value="2"/>
</dbReference>
<dbReference type="GO" id="GO:0005886">
    <property type="term" value="C:plasma membrane"/>
    <property type="evidence" value="ECO:0007669"/>
    <property type="project" value="TreeGrafter"/>
</dbReference>
<feature type="compositionally biased region" description="Basic and acidic residues" evidence="8">
    <location>
        <begin position="381"/>
        <end position="406"/>
    </location>
</feature>
<evidence type="ECO:0000256" key="6">
    <source>
        <dbReference type="ARBA" id="ARBA00022833"/>
    </source>
</evidence>
<dbReference type="InterPro" id="IPR018497">
    <property type="entry name" value="Peptidase_M13_C"/>
</dbReference>
<evidence type="ECO:0000256" key="3">
    <source>
        <dbReference type="ARBA" id="ARBA00022670"/>
    </source>
</evidence>
<keyword evidence="5" id="KW-0378">Hydrolase</keyword>
<dbReference type="GO" id="GO:0004222">
    <property type="term" value="F:metalloendopeptidase activity"/>
    <property type="evidence" value="ECO:0007669"/>
    <property type="project" value="InterPro"/>
</dbReference>
<dbReference type="PRINTS" id="PR00786">
    <property type="entry name" value="NEPRILYSIN"/>
</dbReference>
<evidence type="ECO:0000259" key="11">
    <source>
        <dbReference type="Pfam" id="PF05649"/>
    </source>
</evidence>